<dbReference type="PANTHER" id="PTHR21091">
    <property type="entry name" value="METHYLTETRAHYDROFOLATE:HOMOCYSTEINE METHYLTRANSFERASE RELATED"/>
    <property type="match status" value="1"/>
</dbReference>
<evidence type="ECO:0000256" key="2">
    <source>
        <dbReference type="ARBA" id="ARBA00011738"/>
    </source>
</evidence>
<proteinExistence type="predicted"/>
<evidence type="ECO:0000259" key="13">
    <source>
        <dbReference type="Pfam" id="PF01208"/>
    </source>
</evidence>
<accession>A0A7S1YLX5</accession>
<feature type="region of interest" description="Disordered" evidence="11">
    <location>
        <begin position="396"/>
        <end position="417"/>
    </location>
</feature>
<dbReference type="Pfam" id="PF01208">
    <property type="entry name" value="URO-D"/>
    <property type="match status" value="1"/>
</dbReference>
<comment type="catalytic activity">
    <reaction evidence="10">
        <text>uroporphyrinogen III + 4 H(+) = coproporphyrinogen III + 4 CO2</text>
        <dbReference type="Rhea" id="RHEA:19865"/>
        <dbReference type="ChEBI" id="CHEBI:15378"/>
        <dbReference type="ChEBI" id="CHEBI:16526"/>
        <dbReference type="ChEBI" id="CHEBI:57308"/>
        <dbReference type="ChEBI" id="CHEBI:57309"/>
        <dbReference type="EC" id="4.1.1.37"/>
    </reaction>
    <physiologicalReaction direction="left-to-right" evidence="10">
        <dbReference type="Rhea" id="RHEA:19866"/>
    </physiologicalReaction>
</comment>
<feature type="compositionally biased region" description="Basic and acidic residues" evidence="11">
    <location>
        <begin position="404"/>
        <end position="417"/>
    </location>
</feature>
<evidence type="ECO:0000313" key="14">
    <source>
        <dbReference type="EMBL" id="CAD9314100.1"/>
    </source>
</evidence>
<dbReference type="InterPro" id="IPR038071">
    <property type="entry name" value="UROD/MetE-like_sf"/>
</dbReference>
<feature type="region of interest" description="Disordered" evidence="11">
    <location>
        <begin position="84"/>
        <end position="105"/>
    </location>
</feature>
<evidence type="ECO:0000256" key="4">
    <source>
        <dbReference type="ARBA" id="ARBA00022490"/>
    </source>
</evidence>
<dbReference type="AlphaFoldDB" id="A0A7S1YLX5"/>
<evidence type="ECO:0000256" key="5">
    <source>
        <dbReference type="ARBA" id="ARBA00022793"/>
    </source>
</evidence>
<dbReference type="EMBL" id="HBGN01000789">
    <property type="protein sequence ID" value="CAD9314100.1"/>
    <property type="molecule type" value="Transcribed_RNA"/>
</dbReference>
<evidence type="ECO:0000256" key="6">
    <source>
        <dbReference type="ARBA" id="ARBA00023239"/>
    </source>
</evidence>
<dbReference type="FunFam" id="3.20.20.210:FF:000008">
    <property type="entry name" value="Uroporphyrinogen decarboxylase"/>
    <property type="match status" value="1"/>
</dbReference>
<feature type="chain" id="PRO_5031259138" description="Uroporphyrinogen decarboxylase" evidence="12">
    <location>
        <begin position="23"/>
        <end position="475"/>
    </location>
</feature>
<protein>
    <recommendedName>
        <fullName evidence="3">Uroporphyrinogen decarboxylase</fullName>
    </recommendedName>
</protein>
<dbReference type="GO" id="GO:0004853">
    <property type="term" value="F:uroporphyrinogen decarboxylase activity"/>
    <property type="evidence" value="ECO:0007669"/>
    <property type="project" value="UniProtKB-EC"/>
</dbReference>
<gene>
    <name evidence="14" type="ORF">DBRI1063_LOCUS506</name>
</gene>
<evidence type="ECO:0000256" key="3">
    <source>
        <dbReference type="ARBA" id="ARBA00014308"/>
    </source>
</evidence>
<keyword evidence="5" id="KW-0210">Decarboxylase</keyword>
<dbReference type="SUPFAM" id="SSF51726">
    <property type="entry name" value="UROD/MetE-like"/>
    <property type="match status" value="1"/>
</dbReference>
<keyword evidence="4" id="KW-0963">Cytoplasm</keyword>
<dbReference type="PANTHER" id="PTHR21091:SF169">
    <property type="entry name" value="UROPORPHYRINOGEN DECARBOXYLASE"/>
    <property type="match status" value="1"/>
</dbReference>
<feature type="signal peptide" evidence="12">
    <location>
        <begin position="1"/>
        <end position="22"/>
    </location>
</feature>
<evidence type="ECO:0000256" key="7">
    <source>
        <dbReference type="ARBA" id="ARBA00023244"/>
    </source>
</evidence>
<comment type="subcellular location">
    <subcellularLocation>
        <location evidence="1">Cytoplasm</location>
        <location evidence="1">Cytosol</location>
    </subcellularLocation>
</comment>
<evidence type="ECO:0000256" key="11">
    <source>
        <dbReference type="SAM" id="MobiDB-lite"/>
    </source>
</evidence>
<evidence type="ECO:0000256" key="1">
    <source>
        <dbReference type="ARBA" id="ARBA00004514"/>
    </source>
</evidence>
<name>A0A7S1YLX5_9STRA</name>
<reference evidence="14" key="1">
    <citation type="submission" date="2021-01" db="EMBL/GenBank/DDBJ databases">
        <authorList>
            <person name="Corre E."/>
            <person name="Pelletier E."/>
            <person name="Niang G."/>
            <person name="Scheremetjew M."/>
            <person name="Finn R."/>
            <person name="Kale V."/>
            <person name="Holt S."/>
            <person name="Cochrane G."/>
            <person name="Meng A."/>
            <person name="Brown T."/>
            <person name="Cohen L."/>
        </authorList>
    </citation>
    <scope>NUCLEOTIDE SEQUENCE</scope>
    <source>
        <strain evidence="14">Pop2</strain>
    </source>
</reference>
<organism evidence="14">
    <name type="scientific">Ditylum brightwellii</name>
    <dbReference type="NCBI Taxonomy" id="49249"/>
    <lineage>
        <taxon>Eukaryota</taxon>
        <taxon>Sar</taxon>
        <taxon>Stramenopiles</taxon>
        <taxon>Ochrophyta</taxon>
        <taxon>Bacillariophyta</taxon>
        <taxon>Mediophyceae</taxon>
        <taxon>Lithodesmiophycidae</taxon>
        <taxon>Lithodesmiales</taxon>
        <taxon>Lithodesmiaceae</taxon>
        <taxon>Ditylum</taxon>
    </lineage>
</organism>
<keyword evidence="12" id="KW-0732">Signal</keyword>
<comment type="function">
    <text evidence="8">Catalyzes the sequential decarboxylation of the four acetate side chains of uroporphyrinogen to form coproporphyrinogen and participates in the fifth step in the heme biosynthetic pathway. Isomer I or isomer III of uroporphyrinogen may serve as substrate, but only coproporphyrinogen III can ultimately be converted to heme. In vitro also decarboxylates pentacarboxylate porphyrinogen I.</text>
</comment>
<comment type="catalytic activity">
    <reaction evidence="9">
        <text>uroporphyrinogen I + 4 H(+) = coproporphyrinogen I + 4 CO2</text>
        <dbReference type="Rhea" id="RHEA:31239"/>
        <dbReference type="ChEBI" id="CHEBI:15378"/>
        <dbReference type="ChEBI" id="CHEBI:16526"/>
        <dbReference type="ChEBI" id="CHEBI:62626"/>
        <dbReference type="ChEBI" id="CHEBI:62631"/>
    </reaction>
    <physiologicalReaction direction="left-to-right" evidence="9">
        <dbReference type="Rhea" id="RHEA:31240"/>
    </physiologicalReaction>
</comment>
<feature type="domain" description="Uroporphyrinogen decarboxylase (URO-D)" evidence="13">
    <location>
        <begin position="107"/>
        <end position="463"/>
    </location>
</feature>
<evidence type="ECO:0000256" key="8">
    <source>
        <dbReference type="ARBA" id="ARBA00045708"/>
    </source>
</evidence>
<keyword evidence="7" id="KW-0627">Porphyrin biosynthesis</keyword>
<evidence type="ECO:0000256" key="10">
    <source>
        <dbReference type="ARBA" id="ARBA00048411"/>
    </source>
</evidence>
<comment type="subunit">
    <text evidence="2">Homodimer.</text>
</comment>
<dbReference type="Gene3D" id="3.20.20.210">
    <property type="match status" value="1"/>
</dbReference>
<sequence>MMIKATTSLLLLLISSPESAFSFISPSTPKSSTTTRGNAFATRRSFVSLSSTTLLGLTTGPGGVPAKSAEEDLELTRQIIMAHIEKESGSEIESPSSPEKDEGYPENDLMIRAALGREDVERTPVWLFRQAGRHLPEYTAYKQEKGRSFLDMLSHPEDVAECTMQPIRRYPVDAAILFSDILVIAEALNVEVTMPGGVGILVPNPLSGPDDMNKRIPPPEEMTSEFVKDKLGHVITSVKLIRSQMAAEGKSIPLIGFSAAPWTLLFYMVGGSSRKNNGAGMTWLSEYPEASQKLLDTLTKIVVEYMAAQVEAGAHMLQLFEAMGMMIDEENFYEFAMPCLKIIADELKGRYPEVPLMVFSRGASFANEELSKLGFDVVTIDGSVDRSTARATVGGRAGLQGNYDPRELIPDDEDSKTPETVRQTAKEMLEALGPQRLIANLGEGLGGKESTELVQAFVDAIHEESEAMIAASAKS</sequence>
<keyword evidence="6" id="KW-0456">Lyase</keyword>
<evidence type="ECO:0000256" key="12">
    <source>
        <dbReference type="SAM" id="SignalP"/>
    </source>
</evidence>
<evidence type="ECO:0000256" key="9">
    <source>
        <dbReference type="ARBA" id="ARBA00047341"/>
    </source>
</evidence>
<dbReference type="GO" id="GO:0006783">
    <property type="term" value="P:heme biosynthetic process"/>
    <property type="evidence" value="ECO:0007669"/>
    <property type="project" value="TreeGrafter"/>
</dbReference>
<dbReference type="GO" id="GO:0005829">
    <property type="term" value="C:cytosol"/>
    <property type="evidence" value="ECO:0007669"/>
    <property type="project" value="UniProtKB-SubCell"/>
</dbReference>
<dbReference type="InterPro" id="IPR000257">
    <property type="entry name" value="Uroporphyrinogen_deCOase"/>
</dbReference>